<feature type="domain" description="Response regulatory" evidence="4">
    <location>
        <begin position="144"/>
        <end position="261"/>
    </location>
</feature>
<evidence type="ECO:0000256" key="1">
    <source>
        <dbReference type="ARBA" id="ARBA00012528"/>
    </source>
</evidence>
<sequence length="443" mass="48476">MRLRRASGRANHVQKHRDKRLLLVEDSRMFAAVLRHGLELTHGINVVHCASLASVKAEVAAAGEWPFSLAVLDLNLPDAPNCEALDFTLASNVPAIVFTAAFNDSTRDQILQRGVADCIVKNEPESIERLIAAVDRVLTKGRTTVLLVDSRAASRQDLAGILRRGRFAVIEASEAWEALAVLDQGEAIDVIITDTGLADLAGLALLEEVRKRQGEDAVPIIGLSDEGDARVAARFIEAGGADFIRRPFLEAELSGRVGHAAMLQKRIQALKLAAASDYLTGIFNRRHFFMTGPRLVEQYLRRGGGTSVAVLDIDHFKRLNDTYGHEIGDLVLKHVARRLKVLVGEEHLLARLGGEEFGILFDGLGMRDAFVFCERLRAELAKSKIVADDEELAITVSIGLATVEAPEAFENYLHAADQFLYMAKHAGRNRVISELTLLEALAS</sequence>
<feature type="domain" description="Response regulatory" evidence="4">
    <location>
        <begin position="20"/>
        <end position="136"/>
    </location>
</feature>
<dbReference type="EC" id="2.7.7.65" evidence="1"/>
<dbReference type="InterPro" id="IPR050469">
    <property type="entry name" value="Diguanylate_Cyclase"/>
</dbReference>
<dbReference type="PANTHER" id="PTHR45138:SF9">
    <property type="entry name" value="DIGUANYLATE CYCLASE DGCM-RELATED"/>
    <property type="match status" value="1"/>
</dbReference>
<dbReference type="CDD" id="cd01949">
    <property type="entry name" value="GGDEF"/>
    <property type="match status" value="1"/>
</dbReference>
<evidence type="ECO:0000313" key="7">
    <source>
        <dbReference type="Proteomes" id="UP000094025"/>
    </source>
</evidence>
<accession>A0A178Y5P4</accession>
<dbReference type="SMART" id="SM00267">
    <property type="entry name" value="GGDEF"/>
    <property type="match status" value="1"/>
</dbReference>
<dbReference type="Gene3D" id="3.40.50.2300">
    <property type="match status" value="2"/>
</dbReference>
<organism evidence="6 7">
    <name type="scientific">Sinorhizobium glycinis</name>
    <dbReference type="NCBI Taxonomy" id="1472378"/>
    <lineage>
        <taxon>Bacteria</taxon>
        <taxon>Pseudomonadati</taxon>
        <taxon>Pseudomonadota</taxon>
        <taxon>Alphaproteobacteria</taxon>
        <taxon>Hyphomicrobiales</taxon>
        <taxon>Rhizobiaceae</taxon>
        <taxon>Sinorhizobium/Ensifer group</taxon>
        <taxon>Sinorhizobium</taxon>
    </lineage>
</organism>
<comment type="catalytic activity">
    <reaction evidence="2">
        <text>2 GTP = 3',3'-c-di-GMP + 2 diphosphate</text>
        <dbReference type="Rhea" id="RHEA:24898"/>
        <dbReference type="ChEBI" id="CHEBI:33019"/>
        <dbReference type="ChEBI" id="CHEBI:37565"/>
        <dbReference type="ChEBI" id="CHEBI:58805"/>
        <dbReference type="EC" id="2.7.7.65"/>
    </reaction>
</comment>
<dbReference type="GO" id="GO:0052621">
    <property type="term" value="F:diguanylate cyclase activity"/>
    <property type="evidence" value="ECO:0007669"/>
    <property type="project" value="UniProtKB-EC"/>
</dbReference>
<dbReference type="Gene3D" id="3.30.70.270">
    <property type="match status" value="1"/>
</dbReference>
<protein>
    <recommendedName>
        <fullName evidence="1">diguanylate cyclase</fullName>
        <ecNumber evidence="1">2.7.7.65</ecNumber>
    </recommendedName>
</protein>
<dbReference type="GO" id="GO:0043709">
    <property type="term" value="P:cell adhesion involved in single-species biofilm formation"/>
    <property type="evidence" value="ECO:0007669"/>
    <property type="project" value="TreeGrafter"/>
</dbReference>
<dbReference type="GO" id="GO:1902201">
    <property type="term" value="P:negative regulation of bacterial-type flagellum-dependent cell motility"/>
    <property type="evidence" value="ECO:0007669"/>
    <property type="project" value="TreeGrafter"/>
</dbReference>
<dbReference type="EMBL" id="LPUX01000050">
    <property type="protein sequence ID" value="OAP42761.1"/>
    <property type="molecule type" value="Genomic_DNA"/>
</dbReference>
<dbReference type="InterPro" id="IPR011006">
    <property type="entry name" value="CheY-like_superfamily"/>
</dbReference>
<feature type="modified residue" description="4-aspartylphosphate" evidence="3">
    <location>
        <position position="73"/>
    </location>
</feature>
<dbReference type="InterPro" id="IPR043128">
    <property type="entry name" value="Rev_trsase/Diguanyl_cyclase"/>
</dbReference>
<proteinExistence type="predicted"/>
<dbReference type="OrthoDB" id="9812260at2"/>
<dbReference type="Pfam" id="PF00072">
    <property type="entry name" value="Response_reg"/>
    <property type="match status" value="2"/>
</dbReference>
<dbReference type="InterPro" id="IPR000160">
    <property type="entry name" value="GGDEF_dom"/>
</dbReference>
<dbReference type="SUPFAM" id="SSF52172">
    <property type="entry name" value="CheY-like"/>
    <property type="match status" value="2"/>
</dbReference>
<dbReference type="AlphaFoldDB" id="A0A178Y5P4"/>
<dbReference type="STRING" id="1472378.AU381_16500"/>
<dbReference type="Pfam" id="PF00990">
    <property type="entry name" value="GGDEF"/>
    <property type="match status" value="1"/>
</dbReference>
<feature type="modified residue" description="4-aspartylphosphate" evidence="3">
    <location>
        <position position="194"/>
    </location>
</feature>
<gene>
    <name evidence="6" type="ORF">AU381_16500</name>
</gene>
<dbReference type="PROSITE" id="PS50110">
    <property type="entry name" value="RESPONSE_REGULATORY"/>
    <property type="match status" value="2"/>
</dbReference>
<dbReference type="FunFam" id="3.30.70.270:FF:000001">
    <property type="entry name" value="Diguanylate cyclase domain protein"/>
    <property type="match status" value="1"/>
</dbReference>
<dbReference type="PROSITE" id="PS50887">
    <property type="entry name" value="GGDEF"/>
    <property type="match status" value="1"/>
</dbReference>
<evidence type="ECO:0000313" key="6">
    <source>
        <dbReference type="EMBL" id="OAP42761.1"/>
    </source>
</evidence>
<keyword evidence="3" id="KW-0597">Phosphoprotein</keyword>
<dbReference type="SMART" id="SM00448">
    <property type="entry name" value="REC"/>
    <property type="match status" value="2"/>
</dbReference>
<name>A0A178Y5P4_9HYPH</name>
<dbReference type="PANTHER" id="PTHR45138">
    <property type="entry name" value="REGULATORY COMPONENTS OF SENSORY TRANSDUCTION SYSTEM"/>
    <property type="match status" value="1"/>
</dbReference>
<keyword evidence="7" id="KW-1185">Reference proteome</keyword>
<evidence type="ECO:0000259" key="5">
    <source>
        <dbReference type="PROSITE" id="PS50887"/>
    </source>
</evidence>
<dbReference type="GO" id="GO:0000160">
    <property type="term" value="P:phosphorelay signal transduction system"/>
    <property type="evidence" value="ECO:0007669"/>
    <property type="project" value="InterPro"/>
</dbReference>
<evidence type="ECO:0000256" key="2">
    <source>
        <dbReference type="ARBA" id="ARBA00034247"/>
    </source>
</evidence>
<reference evidence="6 7" key="1">
    <citation type="journal article" date="2016" name="Int. J. Syst. Evol. Microbiol.">
        <title>Ensifer glycinis sp. nov., an novel rhizobial species associated with Glycine spp.</title>
        <authorList>
            <person name="Yan H."/>
            <person name="Yan J."/>
            <person name="Sui X.H."/>
            <person name="Wang E.T."/>
            <person name="Chen W.X."/>
            <person name="Zhang X.X."/>
            <person name="Chen W.F."/>
        </authorList>
    </citation>
    <scope>NUCLEOTIDE SEQUENCE [LARGE SCALE GENOMIC DNA]</scope>
    <source>
        <strain evidence="6 7">CCBAU 23380</strain>
    </source>
</reference>
<dbReference type="GO" id="GO:0005886">
    <property type="term" value="C:plasma membrane"/>
    <property type="evidence" value="ECO:0007669"/>
    <property type="project" value="TreeGrafter"/>
</dbReference>
<dbReference type="SUPFAM" id="SSF55073">
    <property type="entry name" value="Nucleotide cyclase"/>
    <property type="match status" value="1"/>
</dbReference>
<dbReference type="InterPro" id="IPR029787">
    <property type="entry name" value="Nucleotide_cyclase"/>
</dbReference>
<feature type="domain" description="GGDEF" evidence="5">
    <location>
        <begin position="304"/>
        <end position="436"/>
    </location>
</feature>
<evidence type="ECO:0000259" key="4">
    <source>
        <dbReference type="PROSITE" id="PS50110"/>
    </source>
</evidence>
<dbReference type="InterPro" id="IPR001789">
    <property type="entry name" value="Sig_transdc_resp-reg_receiver"/>
</dbReference>
<evidence type="ECO:0000256" key="3">
    <source>
        <dbReference type="PROSITE-ProRule" id="PRU00169"/>
    </source>
</evidence>
<dbReference type="NCBIfam" id="TIGR00254">
    <property type="entry name" value="GGDEF"/>
    <property type="match status" value="1"/>
</dbReference>
<comment type="caution">
    <text evidence="6">The sequence shown here is derived from an EMBL/GenBank/DDBJ whole genome shotgun (WGS) entry which is preliminary data.</text>
</comment>
<dbReference type="Proteomes" id="UP000094025">
    <property type="component" value="Unassembled WGS sequence"/>
</dbReference>
<dbReference type="RefSeq" id="WP_064240597.1">
    <property type="nucleotide sequence ID" value="NZ_LPUX01000050.1"/>
</dbReference>